<keyword evidence="1 5" id="KW-0732">Signal</keyword>
<evidence type="ECO:0000256" key="5">
    <source>
        <dbReference type="SAM" id="SignalP"/>
    </source>
</evidence>
<evidence type="ECO:0000256" key="2">
    <source>
        <dbReference type="ARBA" id="ARBA00023002"/>
    </source>
</evidence>
<reference evidence="7" key="1">
    <citation type="submission" date="2022-05" db="EMBL/GenBank/DDBJ databases">
        <authorList>
            <person name="Pankratov T."/>
        </authorList>
    </citation>
    <scope>NUCLEOTIDE SEQUENCE</scope>
    <source>
        <strain evidence="7">BP6-180914</strain>
    </source>
</reference>
<dbReference type="EMBL" id="JAMOIM010000002">
    <property type="protein sequence ID" value="MCW6507155.1"/>
    <property type="molecule type" value="Genomic_DNA"/>
</dbReference>
<feature type="chain" id="PRO_5041208150" evidence="5">
    <location>
        <begin position="32"/>
        <end position="262"/>
    </location>
</feature>
<name>A0AA41YTQ8_9HYPH</name>
<keyword evidence="3" id="KW-1015">Disulfide bond</keyword>
<accession>A0AA41YTQ8</accession>
<dbReference type="RefSeq" id="WP_282583525.1">
    <property type="nucleotide sequence ID" value="NZ_JAMOIM010000002.1"/>
</dbReference>
<gene>
    <name evidence="7" type="ORF">M8523_03875</name>
</gene>
<dbReference type="InterPro" id="IPR041205">
    <property type="entry name" value="ScsC_N"/>
</dbReference>
<evidence type="ECO:0000256" key="4">
    <source>
        <dbReference type="ARBA" id="ARBA00023284"/>
    </source>
</evidence>
<organism evidence="7 8">
    <name type="scientific">Lichenifustis flavocetrariae</name>
    <dbReference type="NCBI Taxonomy" id="2949735"/>
    <lineage>
        <taxon>Bacteria</taxon>
        <taxon>Pseudomonadati</taxon>
        <taxon>Pseudomonadota</taxon>
        <taxon>Alphaproteobacteria</taxon>
        <taxon>Hyphomicrobiales</taxon>
        <taxon>Lichenihabitantaceae</taxon>
        <taxon>Lichenifustis</taxon>
    </lineage>
</organism>
<dbReference type="Pfam" id="PF01323">
    <property type="entry name" value="DSBA"/>
    <property type="match status" value="1"/>
</dbReference>
<dbReference type="InterPro" id="IPR036249">
    <property type="entry name" value="Thioredoxin-like_sf"/>
</dbReference>
<feature type="signal peptide" evidence="5">
    <location>
        <begin position="1"/>
        <end position="31"/>
    </location>
</feature>
<evidence type="ECO:0000256" key="3">
    <source>
        <dbReference type="ARBA" id="ARBA00023157"/>
    </source>
</evidence>
<dbReference type="InterPro" id="IPR013766">
    <property type="entry name" value="Thioredoxin_domain"/>
</dbReference>
<comment type="caution">
    <text evidence="7">The sequence shown here is derived from an EMBL/GenBank/DDBJ whole genome shotgun (WGS) entry which is preliminary data.</text>
</comment>
<proteinExistence type="predicted"/>
<dbReference type="Proteomes" id="UP001165667">
    <property type="component" value="Unassembled WGS sequence"/>
</dbReference>
<feature type="domain" description="Thioredoxin" evidence="6">
    <location>
        <begin position="21"/>
        <end position="255"/>
    </location>
</feature>
<dbReference type="SUPFAM" id="SSF52833">
    <property type="entry name" value="Thioredoxin-like"/>
    <property type="match status" value="1"/>
</dbReference>
<dbReference type="AlphaFoldDB" id="A0AA41YTQ8"/>
<keyword evidence="2" id="KW-0560">Oxidoreductase</keyword>
<sequence>MSVFASACKGLRRRFVGALGLALLMSAPAMAAEFSDAQKTEIGQLVKTYLLQNPEVLRDAMVELDKRDKAQEAQKRETNVRDQSALLLNSPYGEELGNPNGKVTLVEFFDYNCGYCKRALDDMAKLLKTEPELRVVLKDFPVLGPGSVEAAQVAGAVRNQLKGEKFWAFHYKLLSTHGPVGKAQALAAAKDSGVDMDQLSKDLGSPAVKAGIEQNMQLADSLSLTGTPSYVLGPEVVVGAVGYDELKGRLDNVVKCGKASCS</sequence>
<dbReference type="Gene3D" id="3.40.30.10">
    <property type="entry name" value="Glutaredoxin"/>
    <property type="match status" value="1"/>
</dbReference>
<dbReference type="Pfam" id="PF18312">
    <property type="entry name" value="ScsC_N"/>
    <property type="match status" value="1"/>
</dbReference>
<keyword evidence="4" id="KW-0676">Redox-active center</keyword>
<evidence type="ECO:0000256" key="1">
    <source>
        <dbReference type="ARBA" id="ARBA00022729"/>
    </source>
</evidence>
<dbReference type="PANTHER" id="PTHR13887">
    <property type="entry name" value="GLUTATHIONE S-TRANSFERASE KAPPA"/>
    <property type="match status" value="1"/>
</dbReference>
<dbReference type="PROSITE" id="PS51352">
    <property type="entry name" value="THIOREDOXIN_2"/>
    <property type="match status" value="1"/>
</dbReference>
<dbReference type="CDD" id="cd03023">
    <property type="entry name" value="DsbA_Com1_like"/>
    <property type="match status" value="1"/>
</dbReference>
<keyword evidence="8" id="KW-1185">Reference proteome</keyword>
<protein>
    <submittedName>
        <fullName evidence="7">DsbA family protein</fullName>
    </submittedName>
</protein>
<dbReference type="PANTHER" id="PTHR13887:SF14">
    <property type="entry name" value="DISULFIDE BOND FORMATION PROTEIN D"/>
    <property type="match status" value="1"/>
</dbReference>
<evidence type="ECO:0000259" key="6">
    <source>
        <dbReference type="PROSITE" id="PS51352"/>
    </source>
</evidence>
<dbReference type="GO" id="GO:0016491">
    <property type="term" value="F:oxidoreductase activity"/>
    <property type="evidence" value="ECO:0007669"/>
    <property type="project" value="UniProtKB-KW"/>
</dbReference>
<evidence type="ECO:0000313" key="8">
    <source>
        <dbReference type="Proteomes" id="UP001165667"/>
    </source>
</evidence>
<evidence type="ECO:0000313" key="7">
    <source>
        <dbReference type="EMBL" id="MCW6507155.1"/>
    </source>
</evidence>
<dbReference type="InterPro" id="IPR001853">
    <property type="entry name" value="DSBA-like_thioredoxin_dom"/>
</dbReference>